<feature type="region of interest" description="Disordered" evidence="1">
    <location>
        <begin position="97"/>
        <end position="117"/>
    </location>
</feature>
<reference evidence="2" key="1">
    <citation type="submission" date="2021-01" db="EMBL/GenBank/DDBJ databases">
        <authorList>
            <person name="Kaushik A."/>
        </authorList>
    </citation>
    <scope>NUCLEOTIDE SEQUENCE</scope>
    <source>
        <strain evidence="2">AG4-R118</strain>
    </source>
</reference>
<comment type="caution">
    <text evidence="2">The sequence shown here is derived from an EMBL/GenBank/DDBJ whole genome shotgun (WGS) entry which is preliminary data.</text>
</comment>
<name>A0A8H3HBY9_9AGAM</name>
<evidence type="ECO:0000313" key="3">
    <source>
        <dbReference type="Proteomes" id="UP000663888"/>
    </source>
</evidence>
<sequence>MLLSAPCTFDVCPVHRIFCWGYITASTPTYSLHNLHFTMGKATHCVVQGHPPSSGGYGEGTSYVGRSSFAPSRSRGLRCTKPNTAPSIERTLRVPVSNQSQLREPTSRGEKARGANSARNHVIISSTGLHCNPAASVVAETQVEPITESPKEKSSSSGVPRVKVLLYGNDRDRFAAADLKCFKAALKCIGGMHPDNVRVHSGRGPIGKEFDWFFDPDDIAPGGLLILCITGHGMRTAFGIDIQTDKFGSKLMDTLKTEKDLHTAINKIQVPCTLEMVLGTCNSEAAISELERLLVMEASRVSQEAQNTPPLSSTLLFKSLLSNCSVPKLTTAVTIIVWAAAVDGGPAYEEANLPGRQGKNDIMIGAICKALKAAGQAVPRRNLFKKIQRAVAKYNTARDKVHFDKTEAEQYNAQFTGRYRGPQLACLLGSPGNRDRVLNGLAFQALRLN</sequence>
<evidence type="ECO:0000256" key="1">
    <source>
        <dbReference type="SAM" id="MobiDB-lite"/>
    </source>
</evidence>
<accession>A0A8H3HBY9</accession>
<protein>
    <submittedName>
        <fullName evidence="2">Uncharacterized protein</fullName>
    </submittedName>
</protein>
<dbReference type="Gene3D" id="3.40.50.1460">
    <property type="match status" value="1"/>
</dbReference>
<dbReference type="EMBL" id="CAJMWX010001684">
    <property type="protein sequence ID" value="CAE6502057.1"/>
    <property type="molecule type" value="Genomic_DNA"/>
</dbReference>
<dbReference type="Proteomes" id="UP000663888">
    <property type="component" value="Unassembled WGS sequence"/>
</dbReference>
<dbReference type="AlphaFoldDB" id="A0A8H3HBY9"/>
<organism evidence="2 3">
    <name type="scientific">Rhizoctonia solani</name>
    <dbReference type="NCBI Taxonomy" id="456999"/>
    <lineage>
        <taxon>Eukaryota</taxon>
        <taxon>Fungi</taxon>
        <taxon>Dikarya</taxon>
        <taxon>Basidiomycota</taxon>
        <taxon>Agaricomycotina</taxon>
        <taxon>Agaricomycetes</taxon>
        <taxon>Cantharellales</taxon>
        <taxon>Ceratobasidiaceae</taxon>
        <taxon>Rhizoctonia</taxon>
    </lineage>
</organism>
<proteinExistence type="predicted"/>
<gene>
    <name evidence="2" type="ORF">RDB_LOCUS154406</name>
</gene>
<evidence type="ECO:0000313" key="2">
    <source>
        <dbReference type="EMBL" id="CAE6502057.1"/>
    </source>
</evidence>